<accession>A0A5F2ENJ2</accession>
<feature type="compositionally biased region" description="Basic residues" evidence="1">
    <location>
        <begin position="62"/>
        <end position="73"/>
    </location>
</feature>
<dbReference type="PANTHER" id="PTHR36456">
    <property type="entry name" value="UPF0232 PROTEIN SCO3875"/>
    <property type="match status" value="1"/>
</dbReference>
<evidence type="ECO:0000256" key="1">
    <source>
        <dbReference type="SAM" id="MobiDB-lite"/>
    </source>
</evidence>
<dbReference type="OrthoDB" id="5516926at2"/>
<dbReference type="KEGG" id="aez:C3E78_00025"/>
<reference evidence="3" key="1">
    <citation type="submission" date="2018-01" db="EMBL/GenBank/DDBJ databases">
        <authorList>
            <person name="Li J."/>
        </authorList>
    </citation>
    <scope>NUCLEOTIDE SEQUENCE [LARGE SCALE GENOMIC DNA]</scope>
    <source>
        <strain evidence="3">592</strain>
    </source>
</reference>
<feature type="region of interest" description="Disordered" evidence="1">
    <location>
        <begin position="170"/>
        <end position="194"/>
    </location>
</feature>
<protein>
    <submittedName>
        <fullName evidence="2">DUF721 domain-containing protein</fullName>
    </submittedName>
</protein>
<name>A0A2S0WHD8_9ACTN</name>
<evidence type="ECO:0000313" key="2">
    <source>
        <dbReference type="EMBL" id="AWB90749.1"/>
    </source>
</evidence>
<feature type="compositionally biased region" description="Low complexity" evidence="1">
    <location>
        <begin position="1"/>
        <end position="14"/>
    </location>
</feature>
<dbReference type="Proteomes" id="UP000244384">
    <property type="component" value="Chromosome"/>
</dbReference>
<dbReference type="InterPro" id="IPR007922">
    <property type="entry name" value="DciA-like"/>
</dbReference>
<proteinExistence type="predicted"/>
<dbReference type="PANTHER" id="PTHR36456:SF1">
    <property type="entry name" value="UPF0232 PROTEIN SCO3875"/>
    <property type="match status" value="1"/>
</dbReference>
<feature type="compositionally biased region" description="Polar residues" evidence="1">
    <location>
        <begin position="21"/>
        <end position="35"/>
    </location>
</feature>
<keyword evidence="3" id="KW-1185">Reference proteome</keyword>
<feature type="region of interest" description="Disordered" evidence="1">
    <location>
        <begin position="1"/>
        <end position="80"/>
    </location>
</feature>
<sequence>MPSRCSSPRPSPRTCPRRSRATGSVWQEGRSSVSEQDNDALDLARQIARSYQGKGVPGAPGPRRRSRPVKPSRGKNEDPSTIADLLGQVVQNQGWAEKLDDQRIFTDWARIVGPEVAQHAQIEGYEDEIAHVRASSTAWATQLKLLAPRIVAKLNAELGDGTVLRIEVRGPQAPSWKKGPRSIRGARGPRDTYG</sequence>
<accession>A0A2S0WHD8</accession>
<evidence type="ECO:0000313" key="3">
    <source>
        <dbReference type="Proteomes" id="UP000244384"/>
    </source>
</evidence>
<gene>
    <name evidence="2" type="ORF">C3E78_00025</name>
</gene>
<dbReference type="AlphaFoldDB" id="A0A2S0WHD8"/>
<dbReference type="Pfam" id="PF05258">
    <property type="entry name" value="DciA"/>
    <property type="match status" value="1"/>
</dbReference>
<dbReference type="EMBL" id="CP026952">
    <property type="protein sequence ID" value="AWB90749.1"/>
    <property type="molecule type" value="Genomic_DNA"/>
</dbReference>
<organism evidence="2 3">
    <name type="scientific">Aeromicrobium chenweiae</name>
    <dbReference type="NCBI Taxonomy" id="2079793"/>
    <lineage>
        <taxon>Bacteria</taxon>
        <taxon>Bacillati</taxon>
        <taxon>Actinomycetota</taxon>
        <taxon>Actinomycetes</taxon>
        <taxon>Propionibacteriales</taxon>
        <taxon>Nocardioidaceae</taxon>
        <taxon>Aeromicrobium</taxon>
    </lineage>
</organism>